<keyword evidence="6" id="KW-1185">Reference proteome</keyword>
<feature type="compositionally biased region" description="Polar residues" evidence="2">
    <location>
        <begin position="547"/>
        <end position="558"/>
    </location>
</feature>
<dbReference type="Gene3D" id="1.10.510.10">
    <property type="entry name" value="Transferase(Phosphotransferase) domain 1"/>
    <property type="match status" value="1"/>
</dbReference>
<feature type="region of interest" description="Disordered" evidence="2">
    <location>
        <begin position="523"/>
        <end position="596"/>
    </location>
</feature>
<dbReference type="PANTHER" id="PTHR23088">
    <property type="entry name" value="NITRILASE-RELATED"/>
    <property type="match status" value="1"/>
</dbReference>
<feature type="domain" description="CN hydrolase" evidence="4">
    <location>
        <begin position="13"/>
        <end position="240"/>
    </location>
</feature>
<dbReference type="InterPro" id="IPR000719">
    <property type="entry name" value="Prot_kinase_dom"/>
</dbReference>
<comment type="caution">
    <text evidence="5">The sequence shown here is derived from an EMBL/GenBank/DDBJ whole genome shotgun (WGS) entry which is preliminary data.</text>
</comment>
<dbReference type="PROSITE" id="PS50263">
    <property type="entry name" value="CN_HYDROLASE"/>
    <property type="match status" value="1"/>
</dbReference>
<dbReference type="InterPro" id="IPR003010">
    <property type="entry name" value="C-N_Hydrolase"/>
</dbReference>
<evidence type="ECO:0000256" key="1">
    <source>
        <dbReference type="ARBA" id="ARBA00022801"/>
    </source>
</evidence>
<keyword evidence="1" id="KW-0378">Hydrolase</keyword>
<dbReference type="InterPro" id="IPR008271">
    <property type="entry name" value="Ser/Thr_kinase_AS"/>
</dbReference>
<dbReference type="EMBL" id="JAPVEB010000002">
    <property type="protein sequence ID" value="KAJ5274434.1"/>
    <property type="molecule type" value="Genomic_DNA"/>
</dbReference>
<name>A0ABQ8WNY5_PENCH</name>
<evidence type="ECO:0000259" key="4">
    <source>
        <dbReference type="PROSITE" id="PS50263"/>
    </source>
</evidence>
<evidence type="ECO:0000256" key="2">
    <source>
        <dbReference type="SAM" id="MobiDB-lite"/>
    </source>
</evidence>
<protein>
    <recommendedName>
        <fullName evidence="7">Protein kinase domain-containing protein</fullName>
    </recommendedName>
</protein>
<evidence type="ECO:0000313" key="5">
    <source>
        <dbReference type="EMBL" id="KAJ5274434.1"/>
    </source>
</evidence>
<feature type="domain" description="Protein kinase" evidence="3">
    <location>
        <begin position="209"/>
        <end position="536"/>
    </location>
</feature>
<dbReference type="SUPFAM" id="SSF56112">
    <property type="entry name" value="Protein kinase-like (PK-like)"/>
    <property type="match status" value="1"/>
</dbReference>
<dbReference type="Pfam" id="PF00069">
    <property type="entry name" value="Pkinase"/>
    <property type="match status" value="1"/>
</dbReference>
<reference evidence="5 6" key="1">
    <citation type="journal article" date="2023" name="IMA Fungus">
        <title>Comparative genomic study of the Penicillium genus elucidates a diverse pangenome and 15 lateral gene transfer events.</title>
        <authorList>
            <person name="Petersen C."/>
            <person name="Sorensen T."/>
            <person name="Nielsen M.R."/>
            <person name="Sondergaard T.E."/>
            <person name="Sorensen J.L."/>
            <person name="Fitzpatrick D.A."/>
            <person name="Frisvad J.C."/>
            <person name="Nielsen K.L."/>
        </authorList>
    </citation>
    <scope>NUCLEOTIDE SEQUENCE [LARGE SCALE GENOMIC DNA]</scope>
    <source>
        <strain evidence="5 6">IBT 3361</strain>
    </source>
</reference>
<dbReference type="PROSITE" id="PS00108">
    <property type="entry name" value="PROTEIN_KINASE_ST"/>
    <property type="match status" value="1"/>
</dbReference>
<dbReference type="Gene3D" id="3.60.110.10">
    <property type="entry name" value="Carbon-nitrogen hydrolase"/>
    <property type="match status" value="2"/>
</dbReference>
<evidence type="ECO:0000313" key="6">
    <source>
        <dbReference type="Proteomes" id="UP001220256"/>
    </source>
</evidence>
<proteinExistence type="predicted"/>
<dbReference type="InterPro" id="IPR011009">
    <property type="entry name" value="Kinase-like_dom_sf"/>
</dbReference>
<dbReference type="InterPro" id="IPR036526">
    <property type="entry name" value="C-N_Hydrolase_sf"/>
</dbReference>
<dbReference type="CDD" id="cd07572">
    <property type="entry name" value="nit"/>
    <property type="match status" value="1"/>
</dbReference>
<dbReference type="SUPFAM" id="SSF56317">
    <property type="entry name" value="Carbon-nitrogen hydrolase"/>
    <property type="match status" value="1"/>
</dbReference>
<evidence type="ECO:0000259" key="3">
    <source>
        <dbReference type="PROSITE" id="PS50011"/>
    </source>
</evidence>
<accession>A0ABQ8WNY5</accession>
<gene>
    <name evidence="5" type="ORF">N7505_002979</name>
</gene>
<dbReference type="SMART" id="SM00220">
    <property type="entry name" value="S_TKc"/>
    <property type="match status" value="1"/>
</dbReference>
<dbReference type="Pfam" id="PF00795">
    <property type="entry name" value="CN_hydrolase"/>
    <property type="match status" value="2"/>
</dbReference>
<organism evidence="5 6">
    <name type="scientific">Penicillium chrysogenum</name>
    <name type="common">Penicillium notatum</name>
    <dbReference type="NCBI Taxonomy" id="5076"/>
    <lineage>
        <taxon>Eukaryota</taxon>
        <taxon>Fungi</taxon>
        <taxon>Dikarya</taxon>
        <taxon>Ascomycota</taxon>
        <taxon>Pezizomycotina</taxon>
        <taxon>Eurotiomycetes</taxon>
        <taxon>Eurotiomycetidae</taxon>
        <taxon>Eurotiales</taxon>
        <taxon>Aspergillaceae</taxon>
        <taxon>Penicillium</taxon>
        <taxon>Penicillium chrysogenum species complex</taxon>
    </lineage>
</organism>
<dbReference type="PROSITE" id="PS50011">
    <property type="entry name" value="PROTEIN_KINASE_DOM"/>
    <property type="match status" value="1"/>
</dbReference>
<dbReference type="InterPro" id="IPR045254">
    <property type="entry name" value="Nit1/2_C-N_Hydrolase"/>
</dbReference>
<dbReference type="Proteomes" id="UP001220256">
    <property type="component" value="Unassembled WGS sequence"/>
</dbReference>
<dbReference type="PANTHER" id="PTHR23088:SF30">
    <property type="entry name" value="OMEGA-AMIDASE NIT2"/>
    <property type="match status" value="1"/>
</dbReference>
<sequence>MSLLGDEILQQPLRVACIQIASGPNKADNIAKAREKILQAVAAGAALVVLPECFNSPYCTAKFHEYAEPLSSSPDPTEAPTFAALAQVAQDAGVFLIGGVFQSMHLFDVDIPGGMSFHESDTLSPGNEIIVVDLDGYGKIGIGICYDMRFAELSTIAARKGAFALVFPSAFNTTTGPLHWELLGRSRAVDNQVYSVLCSQSRAPPPSYPAWGYSMVSDPMGRIVAGTKESEDIIYAVLDPSVIKESRQAIPISYQRRYDVSQTGQSVVIKSDRHFRLENERDVLKQFQGRSPFIRPLIDEIIEPQDPPAIVVKFLDDHLLNATTSKHLSKHEIKYVARRVLQALSVLHRDGFVHTDIKPDNILVNYRTGAWSIRFTDVQLADCGSTVPASSKYAKDGDLIGAPIWRSPEAQLQIGWDTSTDIWSFGAMLITLIYGSNFFMFKPDASADHCEYALGILTKQCQFFGPFPVSYQEIARPSTLNILMGIMGSLRGKQKPFANISTEEVSSEDKKFIPKIMKLDPRDRPSAQQLLDDECVDTRKSRILPTGPQSTQDSSSSDAPPCIYLDEAMYKPAPRPPRRRASFVPGLAANHAGNAE</sequence>
<evidence type="ECO:0008006" key="7">
    <source>
        <dbReference type="Google" id="ProtNLM"/>
    </source>
</evidence>